<evidence type="ECO:0000313" key="1">
    <source>
        <dbReference type="EMBL" id="KAF6222033.1"/>
    </source>
</evidence>
<dbReference type="AlphaFoldDB" id="A0A8H6FBR5"/>
<sequence>MTFVIQAAAVSKAIPAPAASTLSTQDGVNAVYAGLPDFLAAVKNQTRSGITNTKKYWDRGSWGYGDSKYSWTKTMNRNSYVMLAVDKLGNAALSHADLVYDVQLPLQMETVHSMIMQIKAGNAGISIPSKLIFVSHSSDSIVNADPAQTHPDHVDAAVLTSSLSGEANNKGDIPSCLYGKKWR</sequence>
<dbReference type="GeneID" id="59329535"/>
<dbReference type="RefSeq" id="XP_037151468.1">
    <property type="nucleotide sequence ID" value="XM_037292049.1"/>
</dbReference>
<accession>A0A8H6FBR5</accession>
<protein>
    <submittedName>
        <fullName evidence="1">Uncharacterized protein</fullName>
    </submittedName>
</protein>
<gene>
    <name evidence="1" type="ORF">HO133_001118</name>
</gene>
<reference evidence="1 2" key="1">
    <citation type="journal article" date="2020" name="Genomics">
        <title>Complete, high-quality genomes from long-read metagenomic sequencing of two wolf lichen thalli reveals enigmatic genome architecture.</title>
        <authorList>
            <person name="McKenzie S.K."/>
            <person name="Walston R.F."/>
            <person name="Allen J.L."/>
        </authorList>
    </citation>
    <scope>NUCLEOTIDE SEQUENCE [LARGE SCALE GENOMIC DNA]</scope>
    <source>
        <strain evidence="1">WasteWater1</strain>
    </source>
</reference>
<dbReference type="EMBL" id="JACCJB010000012">
    <property type="protein sequence ID" value="KAF6222033.1"/>
    <property type="molecule type" value="Genomic_DNA"/>
</dbReference>
<dbReference type="Proteomes" id="UP000593566">
    <property type="component" value="Unassembled WGS sequence"/>
</dbReference>
<evidence type="ECO:0000313" key="2">
    <source>
        <dbReference type="Proteomes" id="UP000593566"/>
    </source>
</evidence>
<organism evidence="1 2">
    <name type="scientific">Letharia lupina</name>
    <dbReference type="NCBI Taxonomy" id="560253"/>
    <lineage>
        <taxon>Eukaryota</taxon>
        <taxon>Fungi</taxon>
        <taxon>Dikarya</taxon>
        <taxon>Ascomycota</taxon>
        <taxon>Pezizomycotina</taxon>
        <taxon>Lecanoromycetes</taxon>
        <taxon>OSLEUM clade</taxon>
        <taxon>Lecanoromycetidae</taxon>
        <taxon>Lecanorales</taxon>
        <taxon>Lecanorineae</taxon>
        <taxon>Parmeliaceae</taxon>
        <taxon>Letharia</taxon>
    </lineage>
</organism>
<keyword evidence="2" id="KW-1185">Reference proteome</keyword>
<comment type="caution">
    <text evidence="1">The sequence shown here is derived from an EMBL/GenBank/DDBJ whole genome shotgun (WGS) entry which is preliminary data.</text>
</comment>
<proteinExistence type="predicted"/>
<name>A0A8H6FBR5_9LECA</name>